<keyword evidence="2" id="KW-1003">Cell membrane</keyword>
<evidence type="ECO:0000256" key="2">
    <source>
        <dbReference type="ARBA" id="ARBA00022475"/>
    </source>
</evidence>
<evidence type="ECO:0000259" key="7">
    <source>
        <dbReference type="Pfam" id="PF11728"/>
    </source>
</evidence>
<dbReference type="InterPro" id="IPR021062">
    <property type="entry name" value="ArAE_1_C"/>
</dbReference>
<dbReference type="GO" id="GO:0005886">
    <property type="term" value="C:plasma membrane"/>
    <property type="evidence" value="ECO:0007669"/>
    <property type="project" value="UniProtKB-SubCell"/>
</dbReference>
<evidence type="ECO:0000313" key="8">
    <source>
        <dbReference type="EMBL" id="GGM22244.1"/>
    </source>
</evidence>
<comment type="subcellular location">
    <subcellularLocation>
        <location evidence="1">Cell membrane</location>
        <topology evidence="1">Multi-pass membrane protein</topology>
    </subcellularLocation>
</comment>
<feature type="transmembrane region" description="Helical" evidence="6">
    <location>
        <begin position="119"/>
        <end position="141"/>
    </location>
</feature>
<proteinExistence type="predicted"/>
<gene>
    <name evidence="8" type="primary">yqjA</name>
    <name evidence="8" type="ORF">GCM10011351_05160</name>
</gene>
<keyword evidence="3 6" id="KW-0812">Transmembrane</keyword>
<dbReference type="AlphaFoldDB" id="A0A917TG56"/>
<dbReference type="Pfam" id="PF06081">
    <property type="entry name" value="ArAE_1"/>
    <property type="match status" value="1"/>
</dbReference>
<feature type="transmembrane region" description="Helical" evidence="6">
    <location>
        <begin position="79"/>
        <end position="107"/>
    </location>
</feature>
<evidence type="ECO:0000313" key="9">
    <source>
        <dbReference type="Proteomes" id="UP000618460"/>
    </source>
</evidence>
<sequence>MRIGYRTIKTAVATPLAIWIAELMQLDNFVSAGIIAVLCIQTTRKRSFLSAWHRFGACLIAMLYGFIIFEIVGYHPISIGLLMLVFIPTTIKLCLTPGIVTSSVILLHLYSSSDVTWALVWNELLLISIGIGTALLLNLYMPSLDSKLQVLRKKVERNFQLILEEIAFYLHEGKQTWTGKEITETERLLLQADLLVSRDAENHLLREEHPYQEYFNMRKKQFELIKRMLPIISQMSDFNEQSDRVGSFFDDLAESVDPSNSAYLHLETVENLKKQFQADDLPKTRQEFESRANLFQVLHEIEEFIEIKKEQTPKDITNT</sequence>
<reference evidence="8" key="1">
    <citation type="journal article" date="2014" name="Int. J. Syst. Evol. Microbiol.">
        <title>Complete genome sequence of Corynebacterium casei LMG S-19264T (=DSM 44701T), isolated from a smear-ripened cheese.</title>
        <authorList>
            <consortium name="US DOE Joint Genome Institute (JGI-PGF)"/>
            <person name="Walter F."/>
            <person name="Albersmeier A."/>
            <person name="Kalinowski J."/>
            <person name="Ruckert C."/>
        </authorList>
    </citation>
    <scope>NUCLEOTIDE SEQUENCE</scope>
    <source>
        <strain evidence="8">CGMCC 1.6333</strain>
    </source>
</reference>
<dbReference type="PANTHER" id="PTHR40064">
    <property type="entry name" value="MEMBRANE PROTEIN-RELATED"/>
    <property type="match status" value="1"/>
</dbReference>
<dbReference type="RefSeq" id="WP_117151997.1">
    <property type="nucleotide sequence ID" value="NZ_BMLG01000001.1"/>
</dbReference>
<evidence type="ECO:0000256" key="4">
    <source>
        <dbReference type="ARBA" id="ARBA00022989"/>
    </source>
</evidence>
<protein>
    <recommendedName>
        <fullName evidence="7">Putative aromatic acid exporter C-terminal domain-containing protein</fullName>
    </recommendedName>
</protein>
<organism evidence="8 9">
    <name type="scientific">Paraliobacillus quinghaiensis</name>
    <dbReference type="NCBI Taxonomy" id="470815"/>
    <lineage>
        <taxon>Bacteria</taxon>
        <taxon>Bacillati</taxon>
        <taxon>Bacillota</taxon>
        <taxon>Bacilli</taxon>
        <taxon>Bacillales</taxon>
        <taxon>Bacillaceae</taxon>
        <taxon>Paraliobacillus</taxon>
    </lineage>
</organism>
<feature type="transmembrane region" description="Helical" evidence="6">
    <location>
        <begin position="52"/>
        <end position="73"/>
    </location>
</feature>
<accession>A0A917TG56</accession>
<keyword evidence="5 6" id="KW-0472">Membrane</keyword>
<feature type="domain" description="Putative aromatic acid exporter C-terminal" evidence="7">
    <location>
        <begin position="145"/>
        <end position="309"/>
    </location>
</feature>
<keyword evidence="4 6" id="KW-1133">Transmembrane helix</keyword>
<keyword evidence="9" id="KW-1185">Reference proteome</keyword>
<dbReference type="OrthoDB" id="357521at2"/>
<name>A0A917TG56_9BACI</name>
<dbReference type="Gene3D" id="1.20.120.940">
    <property type="entry name" value="Putative aromatic acid exporter, C-terminal domain"/>
    <property type="match status" value="1"/>
</dbReference>
<comment type="caution">
    <text evidence="8">The sequence shown here is derived from an EMBL/GenBank/DDBJ whole genome shotgun (WGS) entry which is preliminary data.</text>
</comment>
<dbReference type="InterPro" id="IPR038323">
    <property type="entry name" value="ArAE_1_C_sf"/>
</dbReference>
<reference evidence="8" key="2">
    <citation type="submission" date="2020-09" db="EMBL/GenBank/DDBJ databases">
        <authorList>
            <person name="Sun Q."/>
            <person name="Zhou Y."/>
        </authorList>
    </citation>
    <scope>NUCLEOTIDE SEQUENCE</scope>
    <source>
        <strain evidence="8">CGMCC 1.6333</strain>
    </source>
</reference>
<dbReference type="InterPro" id="IPR010343">
    <property type="entry name" value="ArAE_1"/>
</dbReference>
<evidence type="ECO:0000256" key="1">
    <source>
        <dbReference type="ARBA" id="ARBA00004651"/>
    </source>
</evidence>
<dbReference type="Pfam" id="PF11728">
    <property type="entry name" value="ArAE_1_C"/>
    <property type="match status" value="1"/>
</dbReference>
<evidence type="ECO:0000256" key="3">
    <source>
        <dbReference type="ARBA" id="ARBA00022692"/>
    </source>
</evidence>
<evidence type="ECO:0000256" key="6">
    <source>
        <dbReference type="SAM" id="Phobius"/>
    </source>
</evidence>
<dbReference type="Proteomes" id="UP000618460">
    <property type="component" value="Unassembled WGS sequence"/>
</dbReference>
<dbReference type="InterPro" id="IPR052984">
    <property type="entry name" value="UPF0421"/>
</dbReference>
<evidence type="ECO:0000256" key="5">
    <source>
        <dbReference type="ARBA" id="ARBA00023136"/>
    </source>
</evidence>
<dbReference type="EMBL" id="BMLG01000001">
    <property type="protein sequence ID" value="GGM22244.1"/>
    <property type="molecule type" value="Genomic_DNA"/>
</dbReference>
<dbReference type="PANTHER" id="PTHR40064:SF1">
    <property type="entry name" value="MEMBRANE PROTEIN"/>
    <property type="match status" value="1"/>
</dbReference>